<accession>A0ABS9DCL4</accession>
<proteinExistence type="predicted"/>
<protein>
    <submittedName>
        <fullName evidence="2">Uncharacterized protein</fullName>
    </submittedName>
</protein>
<keyword evidence="1" id="KW-1133">Transmembrane helix</keyword>
<reference evidence="2 3" key="1">
    <citation type="submission" date="2022-01" db="EMBL/GenBank/DDBJ databases">
        <title>Paraglaciecola sp. G1-23.</title>
        <authorList>
            <person name="Jin M.S."/>
            <person name="Han D.M."/>
            <person name="Kim H.M."/>
            <person name="Jeon C.O."/>
        </authorList>
    </citation>
    <scope>NUCLEOTIDE SEQUENCE [LARGE SCALE GENOMIC DNA]</scope>
    <source>
        <strain evidence="2 3">G1-23</strain>
    </source>
</reference>
<evidence type="ECO:0000256" key="1">
    <source>
        <dbReference type="SAM" id="Phobius"/>
    </source>
</evidence>
<sequence length="58" mass="6649">MTVLIILGVLFISLVVIVPLIERSNFQLSNEQMSKYGRLILPLLVVAIIIQIIMYYSR</sequence>
<keyword evidence="3" id="KW-1185">Reference proteome</keyword>
<organism evidence="2 3">
    <name type="scientific">Paraglaciecola algarum</name>
    <dbReference type="NCBI Taxonomy" id="3050085"/>
    <lineage>
        <taxon>Bacteria</taxon>
        <taxon>Pseudomonadati</taxon>
        <taxon>Pseudomonadota</taxon>
        <taxon>Gammaproteobacteria</taxon>
        <taxon>Alteromonadales</taxon>
        <taxon>Alteromonadaceae</taxon>
        <taxon>Paraglaciecola</taxon>
    </lineage>
</organism>
<comment type="caution">
    <text evidence="2">The sequence shown here is derived from an EMBL/GenBank/DDBJ whole genome shotgun (WGS) entry which is preliminary data.</text>
</comment>
<keyword evidence="1" id="KW-0812">Transmembrane</keyword>
<evidence type="ECO:0000313" key="3">
    <source>
        <dbReference type="Proteomes" id="UP001521137"/>
    </source>
</evidence>
<dbReference type="Proteomes" id="UP001521137">
    <property type="component" value="Unassembled WGS sequence"/>
</dbReference>
<feature type="transmembrane region" description="Helical" evidence="1">
    <location>
        <begin position="39"/>
        <end position="57"/>
    </location>
</feature>
<dbReference type="EMBL" id="JAKGAS010000014">
    <property type="protein sequence ID" value="MCF2950087.1"/>
    <property type="molecule type" value="Genomic_DNA"/>
</dbReference>
<keyword evidence="1" id="KW-0472">Membrane</keyword>
<gene>
    <name evidence="2" type="ORF">L0668_18355</name>
</gene>
<name>A0ABS9DCL4_9ALTE</name>
<dbReference type="RefSeq" id="WP_235314188.1">
    <property type="nucleotide sequence ID" value="NZ_JAKGAS010000014.1"/>
</dbReference>
<evidence type="ECO:0000313" key="2">
    <source>
        <dbReference type="EMBL" id="MCF2950087.1"/>
    </source>
</evidence>